<accession>A0A8K0A7M3</accession>
<dbReference type="GO" id="GO:0005737">
    <property type="term" value="C:cytoplasm"/>
    <property type="evidence" value="ECO:0007669"/>
    <property type="project" value="TreeGrafter"/>
</dbReference>
<feature type="compositionally biased region" description="Low complexity" evidence="2">
    <location>
        <begin position="567"/>
        <end position="582"/>
    </location>
</feature>
<dbReference type="GO" id="GO:0004857">
    <property type="term" value="F:enzyme inhibitor activity"/>
    <property type="evidence" value="ECO:0007669"/>
    <property type="project" value="TreeGrafter"/>
</dbReference>
<dbReference type="InterPro" id="IPR036770">
    <property type="entry name" value="Ankyrin_rpt-contain_sf"/>
</dbReference>
<feature type="compositionally biased region" description="Polar residues" evidence="2">
    <location>
        <begin position="583"/>
        <end position="596"/>
    </location>
</feature>
<organism evidence="3 4">
    <name type="scientific">Branchiostoma lanceolatum</name>
    <name type="common">Common lancelet</name>
    <name type="synonym">Amphioxus lanceolatum</name>
    <dbReference type="NCBI Taxonomy" id="7740"/>
    <lineage>
        <taxon>Eukaryota</taxon>
        <taxon>Metazoa</taxon>
        <taxon>Chordata</taxon>
        <taxon>Cephalochordata</taxon>
        <taxon>Leptocardii</taxon>
        <taxon>Amphioxiformes</taxon>
        <taxon>Branchiostomatidae</taxon>
        <taxon>Branchiostoma</taxon>
    </lineage>
</organism>
<keyword evidence="4" id="KW-1185">Reference proteome</keyword>
<dbReference type="FunFam" id="1.25.40.20:FF:000198">
    <property type="entry name" value="Myosin binding subunit, isoform P"/>
    <property type="match status" value="1"/>
</dbReference>
<dbReference type="PRINTS" id="PR01415">
    <property type="entry name" value="ANKYRIN"/>
</dbReference>
<keyword evidence="1" id="KW-0677">Repeat</keyword>
<dbReference type="GO" id="GO:0017020">
    <property type="term" value="F:myosin phosphatase regulator activity"/>
    <property type="evidence" value="ECO:0007669"/>
    <property type="project" value="TreeGrafter"/>
</dbReference>
<feature type="compositionally biased region" description="Basic and acidic residues" evidence="2">
    <location>
        <begin position="351"/>
        <end position="367"/>
    </location>
</feature>
<feature type="compositionally biased region" description="Basic residues" evidence="2">
    <location>
        <begin position="47"/>
        <end position="60"/>
    </location>
</feature>
<dbReference type="Pfam" id="PF12796">
    <property type="entry name" value="Ank_2"/>
    <property type="match status" value="2"/>
</dbReference>
<feature type="region of interest" description="Disordered" evidence="2">
    <location>
        <begin position="22"/>
        <end position="60"/>
    </location>
</feature>
<feature type="compositionally biased region" description="Low complexity" evidence="2">
    <location>
        <begin position="442"/>
        <end position="475"/>
    </location>
</feature>
<dbReference type="EMBL" id="OV696692">
    <property type="protein sequence ID" value="CAH1269565.1"/>
    <property type="molecule type" value="Genomic_DNA"/>
</dbReference>
<evidence type="ECO:0000313" key="4">
    <source>
        <dbReference type="Proteomes" id="UP000838412"/>
    </source>
</evidence>
<dbReference type="Gene3D" id="1.25.40.20">
    <property type="entry name" value="Ankyrin repeat-containing domain"/>
    <property type="match status" value="2"/>
</dbReference>
<feature type="region of interest" description="Disordered" evidence="2">
    <location>
        <begin position="322"/>
        <end position="367"/>
    </location>
</feature>
<gene>
    <name evidence="3" type="primary">PPP1R16B</name>
    <name evidence="3" type="ORF">BLAG_LOCUS22175</name>
</gene>
<dbReference type="SMART" id="SM00248">
    <property type="entry name" value="ANK"/>
    <property type="match status" value="5"/>
</dbReference>
<proteinExistence type="predicted"/>
<name>A0A8K0A7M3_BRALA</name>
<feature type="region of interest" description="Disordered" evidence="2">
    <location>
        <begin position="405"/>
        <end position="521"/>
    </location>
</feature>
<dbReference type="OrthoDB" id="19014at2759"/>
<feature type="compositionally biased region" description="Polar residues" evidence="2">
    <location>
        <begin position="415"/>
        <end position="438"/>
    </location>
</feature>
<dbReference type="Proteomes" id="UP000838412">
    <property type="component" value="Chromosome 7"/>
</dbReference>
<dbReference type="SUPFAM" id="SSF48403">
    <property type="entry name" value="Ankyrin repeat"/>
    <property type="match status" value="1"/>
</dbReference>
<reference evidence="3" key="1">
    <citation type="submission" date="2022-01" db="EMBL/GenBank/DDBJ databases">
        <authorList>
            <person name="Braso-Vives M."/>
        </authorList>
    </citation>
    <scope>NUCLEOTIDE SEQUENCE</scope>
</reference>
<dbReference type="PANTHER" id="PTHR24179">
    <property type="entry name" value="PROTEIN PHOSPHATASE 1 REGULATORY SUBUNIT 12"/>
    <property type="match status" value="1"/>
</dbReference>
<feature type="compositionally biased region" description="Polar residues" evidence="2">
    <location>
        <begin position="487"/>
        <end position="499"/>
    </location>
</feature>
<dbReference type="InterPro" id="IPR051226">
    <property type="entry name" value="PP1_Regulatory_Subunit"/>
</dbReference>
<dbReference type="AlphaFoldDB" id="A0A8K0A7M3"/>
<evidence type="ECO:0000256" key="1">
    <source>
        <dbReference type="ARBA" id="ARBA00022737"/>
    </source>
</evidence>
<sequence length="635" mass="69703">MADHMELVAEMPLLERLSASDRLAHAKKRRSQQMKQWVHRQKELDKKNKKKKDVPKQEKSKKRLKFVDTVTLLDSAARDDVHEVAELLKSGVSPDMTNSDGLTPLHQCCIEGSEEMMKVLVEAGANVNAVDCELWTPLHAAATCGHINLVRYLINNGADVLAVNADGNMPYDICEDETALDYIESVMAQKGVTQDQIERLRGGREQAMLDDLKDRANQGMDLEFTDKEGATPLHMASANGYERVAEFLLDHHVSVDIRDKDGWQPIHAAAYWSQPELVDLLLSNGADLDAKTNWGETPSEVTEDENIRKRLEEWKTKAAARKAQDRWRAAMRKNSSASTSRRKSSAMRKSSVRDREEMMRRESRGEGKALLARVEIQNQDAVVTRLEETNIDDVTVNMESGVPTVTVTEPEDSHNTTPSQDTQSVPHRTESSHTSSDKPASPARAVTPAVSTPAVTPGTAPAPAPANTASTATVAPTPPGDAVQPAETANTVTPASQNRVVLDENKENREGDRSRNGNRDSALRSMLDAFKSDKYQLVSGKPKSNGGPQTLAELKRQRALALRQQLSSAFSSEGNSSSDQGSRTPSLGMSSQNGGDNTAYPYINTTGSLDPPMQRFRSPVQEVVGTRKTSCCVVM</sequence>
<evidence type="ECO:0000313" key="3">
    <source>
        <dbReference type="EMBL" id="CAH1269565.1"/>
    </source>
</evidence>
<feature type="region of interest" description="Disordered" evidence="2">
    <location>
        <begin position="564"/>
        <end position="600"/>
    </location>
</feature>
<protein>
    <submittedName>
        <fullName evidence="3">PPP1R16B protein</fullName>
    </submittedName>
</protein>
<dbReference type="PANTHER" id="PTHR24179:SF29">
    <property type="entry name" value="LD46604P"/>
    <property type="match status" value="1"/>
</dbReference>
<feature type="compositionally biased region" description="Basic and acidic residues" evidence="2">
    <location>
        <begin position="501"/>
        <end position="521"/>
    </location>
</feature>
<dbReference type="InterPro" id="IPR002110">
    <property type="entry name" value="Ankyrin_rpt"/>
</dbReference>
<evidence type="ECO:0000256" key="2">
    <source>
        <dbReference type="SAM" id="MobiDB-lite"/>
    </source>
</evidence>